<name>A0A1G8UUS5_9EURY</name>
<dbReference type="Proteomes" id="UP000198856">
    <property type="component" value="Unassembled WGS sequence"/>
</dbReference>
<reference evidence="1 2" key="1">
    <citation type="submission" date="2016-10" db="EMBL/GenBank/DDBJ databases">
        <authorList>
            <person name="de Groot N.N."/>
        </authorList>
    </citation>
    <scope>NUCLEOTIDE SEQUENCE [LARGE SCALE GENOMIC DNA]</scope>
    <source>
        <strain evidence="1 2">IBRC-M10015</strain>
    </source>
</reference>
<accession>A0A1G8UUS5</accession>
<organism evidence="1 2">
    <name type="scientific">Halovenus aranensis</name>
    <dbReference type="NCBI Taxonomy" id="890420"/>
    <lineage>
        <taxon>Archaea</taxon>
        <taxon>Methanobacteriati</taxon>
        <taxon>Methanobacteriota</taxon>
        <taxon>Stenosarchaea group</taxon>
        <taxon>Halobacteria</taxon>
        <taxon>Halobacteriales</taxon>
        <taxon>Haloarculaceae</taxon>
        <taxon>Halovenus</taxon>
    </lineage>
</organism>
<proteinExistence type="predicted"/>
<sequence length="36" mass="4059">MSDVEYQENGDTALLTTDNQGEWIESNSIVLLSEWA</sequence>
<dbReference type="AlphaFoldDB" id="A0A1G8UUS5"/>
<protein>
    <submittedName>
        <fullName evidence="1">Uncharacterized protein</fullName>
    </submittedName>
</protein>
<dbReference type="EMBL" id="FNFC01000005">
    <property type="protein sequence ID" value="SDJ57469.1"/>
    <property type="molecule type" value="Genomic_DNA"/>
</dbReference>
<evidence type="ECO:0000313" key="2">
    <source>
        <dbReference type="Proteomes" id="UP000198856"/>
    </source>
</evidence>
<evidence type="ECO:0000313" key="1">
    <source>
        <dbReference type="EMBL" id="SDJ57469.1"/>
    </source>
</evidence>
<gene>
    <name evidence="1" type="ORF">SAMN05216226_105132</name>
</gene>
<keyword evidence="2" id="KW-1185">Reference proteome</keyword>